<dbReference type="PANTHER" id="PTHR47926">
    <property type="entry name" value="PENTATRICOPEPTIDE REPEAT-CONTAINING PROTEIN"/>
    <property type="match status" value="1"/>
</dbReference>
<dbReference type="EMBL" id="KK915137">
    <property type="protein sequence ID" value="KDP24093.1"/>
    <property type="molecule type" value="Genomic_DNA"/>
</dbReference>
<evidence type="ECO:0008006" key="5">
    <source>
        <dbReference type="Google" id="ProtNLM"/>
    </source>
</evidence>
<protein>
    <recommendedName>
        <fullName evidence="5">Pentatricopeptide repeat-containing protein</fullName>
    </recommendedName>
</protein>
<keyword evidence="1" id="KW-0677">Repeat</keyword>
<reference evidence="3 4" key="1">
    <citation type="journal article" date="2014" name="PLoS ONE">
        <title>Global Analysis of Gene Expression Profiles in Physic Nut (Jatropha curcas L.) Seedlings Exposed to Salt Stress.</title>
        <authorList>
            <person name="Zhang L."/>
            <person name="Zhang C."/>
            <person name="Wu P."/>
            <person name="Chen Y."/>
            <person name="Li M."/>
            <person name="Jiang H."/>
            <person name="Wu G."/>
        </authorList>
    </citation>
    <scope>NUCLEOTIDE SEQUENCE [LARGE SCALE GENOMIC DNA]</scope>
    <source>
        <strain evidence="4">cv. GZQX0401</strain>
        <tissue evidence="3">Young leaves</tissue>
    </source>
</reference>
<evidence type="ECO:0000256" key="1">
    <source>
        <dbReference type="ARBA" id="ARBA00022737"/>
    </source>
</evidence>
<evidence type="ECO:0000313" key="4">
    <source>
        <dbReference type="Proteomes" id="UP000027138"/>
    </source>
</evidence>
<dbReference type="FunFam" id="1.25.40.10:FF:001814">
    <property type="entry name" value="Pentatricopeptide repeat-containing protein At1g77170, mitochondrial"/>
    <property type="match status" value="1"/>
</dbReference>
<dbReference type="Pfam" id="PF20431">
    <property type="entry name" value="E_motif"/>
    <property type="match status" value="1"/>
</dbReference>
<feature type="repeat" description="PPR" evidence="2">
    <location>
        <begin position="287"/>
        <end position="321"/>
    </location>
</feature>
<evidence type="ECO:0000313" key="3">
    <source>
        <dbReference type="EMBL" id="KDP24093.1"/>
    </source>
</evidence>
<dbReference type="GO" id="GO:0009451">
    <property type="term" value="P:RNA modification"/>
    <property type="evidence" value="ECO:0007669"/>
    <property type="project" value="InterPro"/>
</dbReference>
<dbReference type="OrthoDB" id="622408at2759"/>
<dbReference type="STRING" id="180498.A0A067JMN5"/>
<dbReference type="PROSITE" id="PS51375">
    <property type="entry name" value="PPR"/>
    <property type="match status" value="4"/>
</dbReference>
<dbReference type="Gene3D" id="1.25.40.10">
    <property type="entry name" value="Tetratricopeptide repeat domain"/>
    <property type="match status" value="3"/>
</dbReference>
<dbReference type="Pfam" id="PF13041">
    <property type="entry name" value="PPR_2"/>
    <property type="match status" value="3"/>
</dbReference>
<dbReference type="Proteomes" id="UP000027138">
    <property type="component" value="Unassembled WGS sequence"/>
</dbReference>
<dbReference type="InterPro" id="IPR011990">
    <property type="entry name" value="TPR-like_helical_dom_sf"/>
</dbReference>
<dbReference type="FunFam" id="1.25.40.10:FF:000242">
    <property type="entry name" value="Pentatricopeptide repeat-containing protein"/>
    <property type="match status" value="1"/>
</dbReference>
<evidence type="ECO:0000256" key="2">
    <source>
        <dbReference type="PROSITE-ProRule" id="PRU00708"/>
    </source>
</evidence>
<dbReference type="AlphaFoldDB" id="A0A067JMN5"/>
<sequence length="469" mass="52528">MNSVHGLLLLPRFAKHSILKHSLALNAIPSVAQTLITAQSSQYLTQDRVEAIASQLSNCVNLQELNQIYAIIIRSRLLYFYPAPFHWNNIIRAYTRLDAPIKALKVYICMSRSGILPDSYTLPIILKAACQYFAIEIGRQFHAVALRLGLELNEYCESGFISLYLKSGDFGNACKLFEENPDRKLGSWNAIISGLSQGGRAMEAIEMFIKMRKCGFKPDGVTMVSVASACGSLGDLNLAFQLHKYVFHAKNFEKPDILMLNSLVDMYGKCGRMDLAGRVFSSMEQKNVSSWTSMIVGFAMHGNVDEAIECFHCMREAGVRPNHVTFTGVLSACVHGGKVKEGKYFFDMMRNAYDIMPEIKHYGCMVDLLGRVGLLEEAREIVEGMPMKPNVVIWGCLMGACEKYGDVKMGEWVAKHLQELEPWNEGGFVVLSNIYASKGFWQEVERVRVGMKMQRLAKIPAYSLATSTD</sequence>
<keyword evidence="4" id="KW-1185">Reference proteome</keyword>
<feature type="repeat" description="PPR" evidence="2">
    <location>
        <begin position="184"/>
        <end position="218"/>
    </location>
</feature>
<dbReference type="NCBIfam" id="TIGR00756">
    <property type="entry name" value="PPR"/>
    <property type="match status" value="4"/>
</dbReference>
<proteinExistence type="predicted"/>
<feature type="repeat" description="PPR" evidence="2">
    <location>
        <begin position="256"/>
        <end position="286"/>
    </location>
</feature>
<dbReference type="InterPro" id="IPR046960">
    <property type="entry name" value="PPR_At4g14850-like_plant"/>
</dbReference>
<dbReference type="Pfam" id="PF01535">
    <property type="entry name" value="PPR"/>
    <property type="match status" value="1"/>
</dbReference>
<dbReference type="GO" id="GO:0003723">
    <property type="term" value="F:RNA binding"/>
    <property type="evidence" value="ECO:0007669"/>
    <property type="project" value="InterPro"/>
</dbReference>
<dbReference type="KEGG" id="jcu:105647040"/>
<name>A0A067JMN5_JATCU</name>
<feature type="repeat" description="PPR" evidence="2">
    <location>
        <begin position="83"/>
        <end position="117"/>
    </location>
</feature>
<accession>A0A067JMN5</accession>
<organism evidence="3 4">
    <name type="scientific">Jatropha curcas</name>
    <name type="common">Barbados nut</name>
    <dbReference type="NCBI Taxonomy" id="180498"/>
    <lineage>
        <taxon>Eukaryota</taxon>
        <taxon>Viridiplantae</taxon>
        <taxon>Streptophyta</taxon>
        <taxon>Embryophyta</taxon>
        <taxon>Tracheophyta</taxon>
        <taxon>Spermatophyta</taxon>
        <taxon>Magnoliopsida</taxon>
        <taxon>eudicotyledons</taxon>
        <taxon>Gunneridae</taxon>
        <taxon>Pentapetalae</taxon>
        <taxon>rosids</taxon>
        <taxon>fabids</taxon>
        <taxon>Malpighiales</taxon>
        <taxon>Euphorbiaceae</taxon>
        <taxon>Crotonoideae</taxon>
        <taxon>Jatropheae</taxon>
        <taxon>Jatropha</taxon>
    </lineage>
</organism>
<dbReference type="InterPro" id="IPR046848">
    <property type="entry name" value="E_motif"/>
</dbReference>
<dbReference type="InterPro" id="IPR002885">
    <property type="entry name" value="PPR_rpt"/>
</dbReference>
<dbReference type="PANTHER" id="PTHR47926:SF491">
    <property type="entry name" value="(WILD MALAYSIAN BANANA) HYPOTHETICAL PROTEIN"/>
    <property type="match status" value="1"/>
</dbReference>
<gene>
    <name evidence="3" type="ORF">JCGZ_25750</name>
</gene>